<evidence type="ECO:0000313" key="2">
    <source>
        <dbReference type="EMBL" id="RDX01434.1"/>
    </source>
</evidence>
<gene>
    <name evidence="2" type="ORF">UR08_11060</name>
</gene>
<keyword evidence="1" id="KW-1133">Transmembrane helix</keyword>
<dbReference type="EMBL" id="LARY01000002">
    <property type="protein sequence ID" value="RDX01434.1"/>
    <property type="molecule type" value="Genomic_DNA"/>
</dbReference>
<dbReference type="RefSeq" id="WP_115753699.1">
    <property type="nucleotide sequence ID" value="NZ_LARY01000002.1"/>
</dbReference>
<accession>A0A3D8TS51</accession>
<protein>
    <recommendedName>
        <fullName evidence="4">DUF1146 domain-containing protein</fullName>
    </recommendedName>
</protein>
<comment type="caution">
    <text evidence="2">The sequence shown here is derived from an EMBL/GenBank/DDBJ whole genome shotgun (WGS) entry which is preliminary data.</text>
</comment>
<organism evidence="2 3">
    <name type="scientific">Listeria kieliensis</name>
    <dbReference type="NCBI Taxonomy" id="1621700"/>
    <lineage>
        <taxon>Bacteria</taxon>
        <taxon>Bacillati</taxon>
        <taxon>Bacillota</taxon>
        <taxon>Bacilli</taxon>
        <taxon>Bacillales</taxon>
        <taxon>Listeriaceae</taxon>
        <taxon>Listeria</taxon>
    </lineage>
</organism>
<keyword evidence="1" id="KW-0472">Membrane</keyword>
<feature type="transmembrane region" description="Helical" evidence="1">
    <location>
        <begin position="6"/>
        <end position="28"/>
    </location>
</feature>
<reference evidence="3" key="1">
    <citation type="submission" date="2015-04" db="EMBL/GenBank/DDBJ databases">
        <authorList>
            <person name="Schardt J."/>
            <person name="Mueller-Herbst S."/>
            <person name="Scherer S."/>
            <person name="Huptas C."/>
        </authorList>
    </citation>
    <scope>NUCLEOTIDE SEQUENCE [LARGE SCALE GENOMIC DNA]</scope>
    <source>
        <strain evidence="3">Kiel-L1</strain>
    </source>
</reference>
<sequence length="74" mass="8509">MNPQVITYLVLVLSGIYALNVVFSLVRAKRQAETVYFRPLRFVAAIVVFLLALFAVITNVTYDELVVKIESWFR</sequence>
<keyword evidence="1" id="KW-0812">Transmembrane</keyword>
<dbReference type="AlphaFoldDB" id="A0A3D8TS51"/>
<keyword evidence="3" id="KW-1185">Reference proteome</keyword>
<dbReference type="Proteomes" id="UP000257055">
    <property type="component" value="Unassembled WGS sequence"/>
</dbReference>
<evidence type="ECO:0000313" key="3">
    <source>
        <dbReference type="Proteomes" id="UP000257055"/>
    </source>
</evidence>
<name>A0A3D8TS51_9LIST</name>
<feature type="transmembrane region" description="Helical" evidence="1">
    <location>
        <begin position="40"/>
        <end position="62"/>
    </location>
</feature>
<evidence type="ECO:0000256" key="1">
    <source>
        <dbReference type="SAM" id="Phobius"/>
    </source>
</evidence>
<evidence type="ECO:0008006" key="4">
    <source>
        <dbReference type="Google" id="ProtNLM"/>
    </source>
</evidence>
<proteinExistence type="predicted"/>